<name>A0A6A4GA14_9AGAR</name>
<protein>
    <recommendedName>
        <fullName evidence="1">Bacteriophage T5 Orf172 DNA-binding domain-containing protein</fullName>
    </recommendedName>
</protein>
<dbReference type="Pfam" id="PF10544">
    <property type="entry name" value="T5orf172"/>
    <property type="match status" value="1"/>
</dbReference>
<dbReference type="InterPro" id="IPR018306">
    <property type="entry name" value="Phage_T5_Orf172_DNA-bd"/>
</dbReference>
<dbReference type="AlphaFoldDB" id="A0A6A4GA14"/>
<dbReference type="EMBL" id="ML771789">
    <property type="protein sequence ID" value="KAE9382313.1"/>
    <property type="molecule type" value="Genomic_DNA"/>
</dbReference>
<organism evidence="2 3">
    <name type="scientific">Gymnopus androsaceus JB14</name>
    <dbReference type="NCBI Taxonomy" id="1447944"/>
    <lineage>
        <taxon>Eukaryota</taxon>
        <taxon>Fungi</taxon>
        <taxon>Dikarya</taxon>
        <taxon>Basidiomycota</taxon>
        <taxon>Agaricomycotina</taxon>
        <taxon>Agaricomycetes</taxon>
        <taxon>Agaricomycetidae</taxon>
        <taxon>Agaricales</taxon>
        <taxon>Marasmiineae</taxon>
        <taxon>Omphalotaceae</taxon>
        <taxon>Gymnopus</taxon>
    </lineage>
</organism>
<evidence type="ECO:0000313" key="3">
    <source>
        <dbReference type="Proteomes" id="UP000799118"/>
    </source>
</evidence>
<gene>
    <name evidence="2" type="ORF">BT96DRAFT_1010889</name>
</gene>
<evidence type="ECO:0000313" key="2">
    <source>
        <dbReference type="EMBL" id="KAE9382313.1"/>
    </source>
</evidence>
<sequence length="150" mass="17765">MDLSDTHRPTAQPTLSPMRRNTFALILKLMALIRKSISNADRPGYLYDFREMRGEFKLGRSGNLAKRIRDWERDCHNAHQLWYDSVYCLHVHRAESIAHLLLEIFCVDRPMHLCPTCGRRHREKFRLWGTDLVIRRRILRIMHIAGSLSQ</sequence>
<keyword evidence="3" id="KW-1185">Reference proteome</keyword>
<reference evidence="2" key="1">
    <citation type="journal article" date="2019" name="Environ. Microbiol.">
        <title>Fungal ecological strategies reflected in gene transcription - a case study of two litter decomposers.</title>
        <authorList>
            <person name="Barbi F."/>
            <person name="Kohler A."/>
            <person name="Barry K."/>
            <person name="Baskaran P."/>
            <person name="Daum C."/>
            <person name="Fauchery L."/>
            <person name="Ihrmark K."/>
            <person name="Kuo A."/>
            <person name="LaButti K."/>
            <person name="Lipzen A."/>
            <person name="Morin E."/>
            <person name="Grigoriev I.V."/>
            <person name="Henrissat B."/>
            <person name="Lindahl B."/>
            <person name="Martin F."/>
        </authorList>
    </citation>
    <scope>NUCLEOTIDE SEQUENCE</scope>
    <source>
        <strain evidence="2">JB14</strain>
    </source>
</reference>
<evidence type="ECO:0000259" key="1">
    <source>
        <dbReference type="Pfam" id="PF10544"/>
    </source>
</evidence>
<accession>A0A6A4GA14</accession>
<dbReference type="Proteomes" id="UP000799118">
    <property type="component" value="Unassembled WGS sequence"/>
</dbReference>
<dbReference type="PANTHER" id="PTHR28094:SF1">
    <property type="entry name" value="MEIOTICALLY UP-REGULATED GENE 113 PROTEIN"/>
    <property type="match status" value="1"/>
</dbReference>
<feature type="domain" description="Bacteriophage T5 Orf172 DNA-binding" evidence="1">
    <location>
        <begin position="45"/>
        <end position="127"/>
    </location>
</feature>
<dbReference type="InterPro" id="IPR053006">
    <property type="entry name" value="Meiosis_regulatory"/>
</dbReference>
<dbReference type="OrthoDB" id="2838583at2759"/>
<dbReference type="PANTHER" id="PTHR28094">
    <property type="entry name" value="MEIOTICALLY UP-REGULATED GENE 113 PROTEIN"/>
    <property type="match status" value="1"/>
</dbReference>
<proteinExistence type="predicted"/>